<proteinExistence type="predicted"/>
<reference evidence="1" key="3">
    <citation type="journal article" date="2022" name="BMC Genomics">
        <title>Comparative genome analysis of mycobacteria focusing on tRNA and non-coding RNA.</title>
        <authorList>
            <person name="Behra P.R.K."/>
            <person name="Pettersson B.M.F."/>
            <person name="Ramesh M."/>
            <person name="Das S."/>
            <person name="Dasgupta S."/>
            <person name="Kirsebom L.A."/>
        </authorList>
    </citation>
    <scope>NUCLEOTIDE SEQUENCE</scope>
    <source>
        <strain evidence="1">CCUG 55640</strain>
    </source>
</reference>
<evidence type="ECO:0000313" key="2">
    <source>
        <dbReference type="EMBL" id="OQZ88399.1"/>
    </source>
</evidence>
<reference evidence="1" key="2">
    <citation type="submission" date="2020-07" db="EMBL/GenBank/DDBJ databases">
        <authorList>
            <person name="Pettersson B.M.F."/>
            <person name="Behra P.R.K."/>
            <person name="Ramesh M."/>
            <person name="Das S."/>
            <person name="Dasgupta S."/>
            <person name="Kirsebom L.A."/>
        </authorList>
    </citation>
    <scope>NUCLEOTIDE SEQUENCE</scope>
    <source>
        <strain evidence="1">CCUG 55640</strain>
    </source>
</reference>
<sequence>MTISNRGIGPDFPVLDAPRHEEKNALGRAIVDCFGFVEAYVGELDSWVSMPVRLVYDQAAGWHLECGPYDFDRCDIECLRAAIASYDNATRH</sequence>
<evidence type="ECO:0000313" key="3">
    <source>
        <dbReference type="Proteomes" id="UP000192319"/>
    </source>
</evidence>
<name>A0AA42C1D1_9MYCO</name>
<accession>A0AA42C1D1</accession>
<reference evidence="2 3" key="1">
    <citation type="submission" date="2017-02" db="EMBL/GenBank/DDBJ databases">
        <title>The new phylogeny of genus Mycobacterium.</title>
        <authorList>
            <person name="Tortoli E."/>
            <person name="Trovato A."/>
            <person name="Cirillo D.M."/>
        </authorList>
    </citation>
    <scope>NUCLEOTIDE SEQUENCE [LARGE SCALE GENOMIC DNA]</scope>
    <source>
        <strain evidence="2 3">DSM 45230</strain>
    </source>
</reference>
<gene>
    <name evidence="2" type="ORF">BST11_22795</name>
    <name evidence="1" type="ORF">H7K38_23850</name>
</gene>
<organism evidence="1 4">
    <name type="scientific">Mycobacterium alsense</name>
    <dbReference type="NCBI Taxonomy" id="324058"/>
    <lineage>
        <taxon>Bacteria</taxon>
        <taxon>Bacillati</taxon>
        <taxon>Actinomycetota</taxon>
        <taxon>Actinomycetes</taxon>
        <taxon>Mycobacteriales</taxon>
        <taxon>Mycobacteriaceae</taxon>
        <taxon>Mycobacterium</taxon>
    </lineage>
</organism>
<dbReference type="AlphaFoldDB" id="A0AA42C1D1"/>
<dbReference type="EMBL" id="JACKVH010000022">
    <property type="protein sequence ID" value="MCV7381653.1"/>
    <property type="molecule type" value="Genomic_DNA"/>
</dbReference>
<dbReference type="RefSeq" id="WP_083140388.1">
    <property type="nucleotide sequence ID" value="NZ_JACKVH010000022.1"/>
</dbReference>
<protein>
    <submittedName>
        <fullName evidence="1">Uncharacterized protein</fullName>
    </submittedName>
</protein>
<keyword evidence="3" id="KW-1185">Reference proteome</keyword>
<evidence type="ECO:0000313" key="1">
    <source>
        <dbReference type="EMBL" id="MCV7381653.1"/>
    </source>
</evidence>
<dbReference type="EMBL" id="MVHD01000057">
    <property type="protein sequence ID" value="OQZ88399.1"/>
    <property type="molecule type" value="Genomic_DNA"/>
</dbReference>
<dbReference type="Proteomes" id="UP000192319">
    <property type="component" value="Unassembled WGS sequence"/>
</dbReference>
<comment type="caution">
    <text evidence="1">The sequence shown here is derived from an EMBL/GenBank/DDBJ whole genome shotgun (WGS) entry which is preliminary data.</text>
</comment>
<dbReference type="Proteomes" id="UP001141650">
    <property type="component" value="Unassembled WGS sequence"/>
</dbReference>
<evidence type="ECO:0000313" key="4">
    <source>
        <dbReference type="Proteomes" id="UP001141650"/>
    </source>
</evidence>